<dbReference type="EMBL" id="AP008232">
    <property type="protein sequence ID" value="BAE73890.1"/>
    <property type="molecule type" value="Genomic_DNA"/>
</dbReference>
<dbReference type="GO" id="GO:0005975">
    <property type="term" value="P:carbohydrate metabolic process"/>
    <property type="evidence" value="ECO:0007669"/>
    <property type="project" value="InterPro"/>
</dbReference>
<dbReference type="GO" id="GO:0004650">
    <property type="term" value="F:polygalacturonase activity"/>
    <property type="evidence" value="ECO:0007669"/>
    <property type="project" value="InterPro"/>
</dbReference>
<dbReference type="InterPro" id="IPR011050">
    <property type="entry name" value="Pectin_lyase_fold/virulence"/>
</dbReference>
<evidence type="ECO:0008006" key="7">
    <source>
        <dbReference type="Google" id="ProtNLM"/>
    </source>
</evidence>
<dbReference type="STRING" id="343509.SG0615"/>
<dbReference type="KEGG" id="sgl:SG0615"/>
<evidence type="ECO:0000256" key="3">
    <source>
        <dbReference type="ARBA" id="ARBA00023295"/>
    </source>
</evidence>
<dbReference type="HOGENOM" id="CLU_1371425_0_0_6"/>
<keyword evidence="3 4" id="KW-0326">Glycosidase</keyword>
<sequence length="199" mass="21632">MRARPITLPCAASVLLMARASGGGYLSPDRSRRPHDPREPYELALAERNPDYLSRPGGRARPQTQFLRPPLLQFWKCSQIRLEDITLQNSPFWTCHTVYSRDITLKGIKIINPADAINTDAIDLDSSENILIEECLFDVGDDAVTLKSGSGADGLRINMPTRGVSVSQCKILASHGGIAIGSETAGGGDRGCDGTRLRL</sequence>
<dbReference type="SUPFAM" id="SSF51126">
    <property type="entry name" value="Pectin lyase-like"/>
    <property type="match status" value="1"/>
</dbReference>
<evidence type="ECO:0000256" key="4">
    <source>
        <dbReference type="RuleBase" id="RU361169"/>
    </source>
</evidence>
<dbReference type="Proteomes" id="UP000001932">
    <property type="component" value="Chromosome"/>
</dbReference>
<accession>Q2NVD5</accession>
<dbReference type="Gene3D" id="2.160.20.10">
    <property type="entry name" value="Single-stranded right-handed beta-helix, Pectin lyase-like"/>
    <property type="match status" value="1"/>
</dbReference>
<comment type="similarity">
    <text evidence="1 4">Belongs to the glycosyl hydrolase 28 family.</text>
</comment>
<name>Q2NVD5_SODGM</name>
<dbReference type="InterPro" id="IPR012334">
    <property type="entry name" value="Pectin_lyas_fold"/>
</dbReference>
<keyword evidence="2 4" id="KW-0378">Hydrolase</keyword>
<reference evidence="5 6" key="1">
    <citation type="journal article" date="2006" name="Genome Res.">
        <title>Massive genome erosion and functional adaptations provide insights into the symbiotic lifestyle of Sodalis glossinidius in the tsetse host.</title>
        <authorList>
            <person name="Toh H."/>
            <person name="Weiss B.L."/>
            <person name="Perkin S.A.H."/>
            <person name="Yamashita A."/>
            <person name="Oshima K."/>
            <person name="Hattori M."/>
            <person name="Aksoy S."/>
        </authorList>
    </citation>
    <scope>NUCLEOTIDE SEQUENCE [LARGE SCALE GENOMIC DNA]</scope>
    <source>
        <strain evidence="6">morsitans</strain>
    </source>
</reference>
<dbReference type="PANTHER" id="PTHR31339">
    <property type="entry name" value="PECTIN LYASE-RELATED"/>
    <property type="match status" value="1"/>
</dbReference>
<protein>
    <recommendedName>
        <fullName evidence="7">Polygalacturonase</fullName>
    </recommendedName>
</protein>
<evidence type="ECO:0000256" key="1">
    <source>
        <dbReference type="ARBA" id="ARBA00008834"/>
    </source>
</evidence>
<dbReference type="PANTHER" id="PTHR31339:SF9">
    <property type="entry name" value="PLASMIN AND FIBRONECTIN-BINDING PROTEIN A"/>
    <property type="match status" value="1"/>
</dbReference>
<evidence type="ECO:0000313" key="6">
    <source>
        <dbReference type="Proteomes" id="UP000001932"/>
    </source>
</evidence>
<keyword evidence="6" id="KW-1185">Reference proteome</keyword>
<dbReference type="eggNOG" id="COG5434">
    <property type="taxonomic scope" value="Bacteria"/>
</dbReference>
<dbReference type="InterPro" id="IPR000743">
    <property type="entry name" value="Glyco_hydro_28"/>
</dbReference>
<gene>
    <name evidence="5" type="ordered locus">SG0615</name>
</gene>
<dbReference type="CAZy" id="GH28">
    <property type="family name" value="Glycoside Hydrolase Family 28"/>
</dbReference>
<evidence type="ECO:0000313" key="5">
    <source>
        <dbReference type="EMBL" id="BAE73890.1"/>
    </source>
</evidence>
<dbReference type="AlphaFoldDB" id="Q2NVD5"/>
<evidence type="ECO:0000256" key="2">
    <source>
        <dbReference type="ARBA" id="ARBA00022801"/>
    </source>
</evidence>
<proteinExistence type="inferred from homology"/>
<dbReference type="Pfam" id="PF00295">
    <property type="entry name" value="Glyco_hydro_28"/>
    <property type="match status" value="1"/>
</dbReference>
<organism evidence="5 6">
    <name type="scientific">Sodalis glossinidius (strain morsitans)</name>
    <dbReference type="NCBI Taxonomy" id="343509"/>
    <lineage>
        <taxon>Bacteria</taxon>
        <taxon>Pseudomonadati</taxon>
        <taxon>Pseudomonadota</taxon>
        <taxon>Gammaproteobacteria</taxon>
        <taxon>Enterobacterales</taxon>
        <taxon>Bruguierivoracaceae</taxon>
        <taxon>Sodalis</taxon>
    </lineage>
</organism>
<dbReference type="InterPro" id="IPR051801">
    <property type="entry name" value="GH28_Enzymes"/>
</dbReference>